<keyword evidence="2" id="KW-0496">Mitochondrion</keyword>
<proteinExistence type="predicted"/>
<dbReference type="GeneID" id="39411839"/>
<sequence length="112" mass="13018">MNNNRLSTSNKPIVDRNELDIKVQTLLNMFSNFELREGRVWIISENRFKSEGGKSKSLELWDDQGNLIKIFSSIAEYGRYLNISSTSVNKLIKKADFFTHENKNVIIKYVNT</sequence>
<evidence type="ECO:0000313" key="2">
    <source>
        <dbReference type="EMBL" id="QBL02568.1"/>
    </source>
</evidence>
<protein>
    <recommendedName>
        <fullName evidence="1">Nuclease-associated modular DNA-binding 1 domain-containing protein</fullName>
    </recommendedName>
</protein>
<gene>
    <name evidence="2" type="primary">orf112</name>
</gene>
<feature type="domain" description="Nuclease-associated modular DNA-binding 1" evidence="1">
    <location>
        <begin position="65"/>
        <end position="92"/>
    </location>
</feature>
<dbReference type="Pfam" id="PF07453">
    <property type="entry name" value="NUMOD1"/>
    <property type="match status" value="1"/>
</dbReference>
<dbReference type="InterPro" id="IPR010896">
    <property type="entry name" value="NUMOD1"/>
</dbReference>
<name>A0A481ZQD5_9PEZI</name>
<dbReference type="InterPro" id="IPR003647">
    <property type="entry name" value="Intron_nuc_1_rpt"/>
</dbReference>
<dbReference type="EMBL" id="MK550698">
    <property type="protein sequence ID" value="QBL02568.1"/>
    <property type="molecule type" value="Genomic_DNA"/>
</dbReference>
<reference evidence="2" key="2">
    <citation type="submission" date="2019-02" db="EMBL/GenBank/DDBJ databases">
        <authorList>
            <person name="Fang M.L."/>
            <person name="Zhang Y."/>
        </authorList>
    </citation>
    <scope>NUCLEOTIDE SEQUENCE</scope>
    <source>
        <strain evidence="2">YMF1.03216</strain>
    </source>
</reference>
<dbReference type="RefSeq" id="YP_009568488.1">
    <property type="nucleotide sequence ID" value="NC_041248.1"/>
</dbReference>
<evidence type="ECO:0000259" key="1">
    <source>
        <dbReference type="Pfam" id="PF07453"/>
    </source>
</evidence>
<geneLocation type="mitochondrion" evidence="2"/>
<accession>A0A481ZQD5</accession>
<dbReference type="SMART" id="SM00497">
    <property type="entry name" value="IENR1"/>
    <property type="match status" value="1"/>
</dbReference>
<dbReference type="AlphaFoldDB" id="A0A481ZQD5"/>
<reference evidence="2" key="1">
    <citation type="journal article" date="2019" name="Mitochondrial DNA Part B Resour">
        <title>Characterization of the complete mitochondrial genome of Drechslerella brochopaga, a fungal species trapping nematodes with constricting rings.</title>
        <authorList>
            <person name="Fang M."/>
            <person name="Wang S."/>
            <person name="Xu J."/>
            <person name="Jiang L."/>
            <person name="Zhou D."/>
            <person name="Zhang K.-Q."/>
            <person name="Zhang Y."/>
        </authorList>
    </citation>
    <scope>NUCLEOTIDE SEQUENCE</scope>
    <source>
        <strain evidence="2">YMF1.03216</strain>
    </source>
</reference>
<organism evidence="2">
    <name type="scientific">Orbilia brochopaga</name>
    <dbReference type="NCBI Taxonomy" id="3140254"/>
    <lineage>
        <taxon>Eukaryota</taxon>
        <taxon>Fungi</taxon>
        <taxon>Dikarya</taxon>
        <taxon>Ascomycota</taxon>
        <taxon>Pezizomycotina</taxon>
        <taxon>Orbiliomycetes</taxon>
        <taxon>Orbiliales</taxon>
        <taxon>Orbiliaceae</taxon>
        <taxon>Orbilia</taxon>
    </lineage>
</organism>